<reference evidence="2" key="1">
    <citation type="submission" date="2022-11" db="EMBL/GenBank/DDBJ databases">
        <title>Genome Sequence of Cubamyces cubensis.</title>
        <authorList>
            <person name="Buettner E."/>
        </authorList>
    </citation>
    <scope>NUCLEOTIDE SEQUENCE</scope>
    <source>
        <strain evidence="2">MPL-01</strain>
    </source>
</reference>
<gene>
    <name evidence="2" type="ORF">ONZ51_g6767</name>
</gene>
<organism evidence="2 3">
    <name type="scientific">Trametes cubensis</name>
    <dbReference type="NCBI Taxonomy" id="1111947"/>
    <lineage>
        <taxon>Eukaryota</taxon>
        <taxon>Fungi</taxon>
        <taxon>Dikarya</taxon>
        <taxon>Basidiomycota</taxon>
        <taxon>Agaricomycotina</taxon>
        <taxon>Agaricomycetes</taxon>
        <taxon>Polyporales</taxon>
        <taxon>Polyporaceae</taxon>
        <taxon>Trametes</taxon>
    </lineage>
</organism>
<evidence type="ECO:0000313" key="2">
    <source>
        <dbReference type="EMBL" id="KAJ8475132.1"/>
    </source>
</evidence>
<feature type="transmembrane region" description="Helical" evidence="1">
    <location>
        <begin position="285"/>
        <end position="304"/>
    </location>
</feature>
<accession>A0AAD7TRM2</accession>
<dbReference type="AlphaFoldDB" id="A0AAD7TRM2"/>
<protein>
    <submittedName>
        <fullName evidence="2">Uncharacterized protein</fullName>
    </submittedName>
</protein>
<proteinExistence type="predicted"/>
<dbReference type="EMBL" id="JAPEVG010000168">
    <property type="protein sequence ID" value="KAJ8475132.1"/>
    <property type="molecule type" value="Genomic_DNA"/>
</dbReference>
<keyword evidence="1" id="KW-0812">Transmembrane</keyword>
<keyword evidence="3" id="KW-1185">Reference proteome</keyword>
<comment type="caution">
    <text evidence="2">The sequence shown here is derived from an EMBL/GenBank/DDBJ whole genome shotgun (WGS) entry which is preliminary data.</text>
</comment>
<dbReference type="Proteomes" id="UP001215151">
    <property type="component" value="Unassembled WGS sequence"/>
</dbReference>
<evidence type="ECO:0000313" key="3">
    <source>
        <dbReference type="Proteomes" id="UP001215151"/>
    </source>
</evidence>
<sequence length="425" mass="45271">MPISVQSIMTLNNPSIAFLPAALAGFVGADDTADALTQSYVYGRRNILSLYNSPGSYGVGRLLKSLARSHFWDGLHAGASIDPDAFTQAVAKTRGPKFTAAFSGTSIESTGEIANILATHCKNLPIEGVAEGRVTTPFAVTIANLYHTPSSEEHPTLKANAPFLPILASVGASAACAAIGDWHCFSMIVLGMFCNAATSTALRTGDLTFTRPNTTPGAPAGDGFLEIGNEIVVLQGSESAVGSVTRGRFSLRFPSEKALGRLATCATMSTFQCLAQLFIVPQGTLLGQLFFVLSLAIAWLYNSFMASAAKKAKAKVVVDDVLKTPSMQRYSLGSRSAMAVFLMQVLKPANVEEQLAALIPNKTRVWTAWRQIVARRLRDEKPTFEATVRPAGTENFSPEESTLLHTLLGDAQAAVNVYGAARGRY</sequence>
<keyword evidence="1" id="KW-0472">Membrane</keyword>
<name>A0AAD7TRM2_9APHY</name>
<evidence type="ECO:0000256" key="1">
    <source>
        <dbReference type="SAM" id="Phobius"/>
    </source>
</evidence>
<keyword evidence="1" id="KW-1133">Transmembrane helix</keyword>